<organism evidence="1 2">
    <name type="scientific">Elysia chlorotica</name>
    <name type="common">Eastern emerald elysia</name>
    <name type="synonym">Sea slug</name>
    <dbReference type="NCBI Taxonomy" id="188477"/>
    <lineage>
        <taxon>Eukaryota</taxon>
        <taxon>Metazoa</taxon>
        <taxon>Spiralia</taxon>
        <taxon>Lophotrochozoa</taxon>
        <taxon>Mollusca</taxon>
        <taxon>Gastropoda</taxon>
        <taxon>Heterobranchia</taxon>
        <taxon>Euthyneura</taxon>
        <taxon>Panpulmonata</taxon>
        <taxon>Sacoglossa</taxon>
        <taxon>Placobranchoidea</taxon>
        <taxon>Plakobranchidae</taxon>
        <taxon>Elysia</taxon>
    </lineage>
</organism>
<gene>
    <name evidence="1" type="ORF">EGW08_004250</name>
</gene>
<dbReference type="Proteomes" id="UP000271974">
    <property type="component" value="Unassembled WGS sequence"/>
</dbReference>
<feature type="non-terminal residue" evidence="1">
    <location>
        <position position="1"/>
    </location>
</feature>
<dbReference type="AlphaFoldDB" id="A0A3S1BSV1"/>
<keyword evidence="2" id="KW-1185">Reference proteome</keyword>
<evidence type="ECO:0000313" key="2">
    <source>
        <dbReference type="Proteomes" id="UP000271974"/>
    </source>
</evidence>
<accession>A0A3S1BSV1</accession>
<feature type="non-terminal residue" evidence="1">
    <location>
        <position position="276"/>
    </location>
</feature>
<protein>
    <submittedName>
        <fullName evidence="1">Uncharacterized protein</fullName>
    </submittedName>
</protein>
<comment type="caution">
    <text evidence="1">The sequence shown here is derived from an EMBL/GenBank/DDBJ whole genome shotgun (WGS) entry which is preliminary data.</text>
</comment>
<dbReference type="EMBL" id="RQTK01000095">
    <property type="protein sequence ID" value="RUS87972.1"/>
    <property type="molecule type" value="Genomic_DNA"/>
</dbReference>
<evidence type="ECO:0000313" key="1">
    <source>
        <dbReference type="EMBL" id="RUS87972.1"/>
    </source>
</evidence>
<name>A0A3S1BSV1_ELYCH</name>
<proteinExistence type="predicted"/>
<sequence>KKFLGDEAVELLLVALEELWSSEAAVAAGDGAGVGTRRSVDQLVALQGSRRFECLFTRLASKWSCQANLAVPAHVILGGEELAAVWALELFALHSVHVLVVLVQVRLVVGAVLAQLTLELLGLVREVGVVVHLGAVLEDLLTHSTLVGRGALALAGVLLYADLVTLDVAVADLAELEVQLVTVVLQHMLAQRQPRLRHKGASGAREDAVGEQVPVERGLLGASVAAVRALVWHVHLHLVHLLHVPAEGGAASRLVLALVALHKVQALLVAAHRLVV</sequence>
<reference evidence="1 2" key="1">
    <citation type="submission" date="2019-01" db="EMBL/GenBank/DDBJ databases">
        <title>A draft genome assembly of the solar-powered sea slug Elysia chlorotica.</title>
        <authorList>
            <person name="Cai H."/>
            <person name="Li Q."/>
            <person name="Fang X."/>
            <person name="Li J."/>
            <person name="Curtis N.E."/>
            <person name="Altenburger A."/>
            <person name="Shibata T."/>
            <person name="Feng M."/>
            <person name="Maeda T."/>
            <person name="Schwartz J.A."/>
            <person name="Shigenobu S."/>
            <person name="Lundholm N."/>
            <person name="Nishiyama T."/>
            <person name="Yang H."/>
            <person name="Hasebe M."/>
            <person name="Li S."/>
            <person name="Pierce S.K."/>
            <person name="Wang J."/>
        </authorList>
    </citation>
    <scope>NUCLEOTIDE SEQUENCE [LARGE SCALE GENOMIC DNA]</scope>
    <source>
        <strain evidence="1">EC2010</strain>
        <tissue evidence="1">Whole organism of an adult</tissue>
    </source>
</reference>